<dbReference type="InterPro" id="IPR015890">
    <property type="entry name" value="Chorismate_C"/>
</dbReference>
<evidence type="ECO:0000259" key="1">
    <source>
        <dbReference type="Pfam" id="PF00425"/>
    </source>
</evidence>
<sequence length="429" mass="49082">MKHNFRTYLITDFSVLKQQMLSWCNNRFNICSFLDNHHYRLPGNSYECLVGCGEISVLQLNAGTALEQLQQWLLQHEGEWRFGHLGYDLKTEIESLPSLHENKTGFSDLCFFVPEYVFQLSETELKIGSVNNDQDLIFHEIKAEQLSSTQTKQPLQIKERISKEVYVDTIETIRKHILRGDCYELNYCMEFFAENAVLDPLQCYKALTTISPNPFSAFYKVSNSYLLCASPERFLRKEGSRLISQPIKGTIKRNNADAVADDLLKQQLYKSAKDRSENVMVVDLVRNDLSRVCKEGTVQVDELFGIYSFPQLYQMISTISGQVNEALSFTDILRATFPMGSMTGAPKRKVMQLIELYEQTRRGLFSGAVGYIAPTGDFDFNVVIRSIFYNAVTNYLSYIVGSGITFYSNAEQEYDECLLKADAIRKVLS</sequence>
<dbReference type="PANTHER" id="PTHR11236">
    <property type="entry name" value="AMINOBENZOATE/ANTHRANILATE SYNTHASE"/>
    <property type="match status" value="1"/>
</dbReference>
<dbReference type="OrthoDB" id="9803598at2"/>
<keyword evidence="3" id="KW-1185">Reference proteome</keyword>
<protein>
    <submittedName>
        <fullName evidence="2">Anthranilate synthase component I family protein</fullName>
    </submittedName>
</protein>
<reference evidence="2 3" key="1">
    <citation type="submission" date="2019-01" db="EMBL/GenBank/DDBJ databases">
        <title>Lacibacter sp. strain TTM-7.</title>
        <authorList>
            <person name="Chen W.-M."/>
        </authorList>
    </citation>
    <scope>NUCLEOTIDE SEQUENCE [LARGE SCALE GENOMIC DNA]</scope>
    <source>
        <strain evidence="2 3">TTM-7</strain>
    </source>
</reference>
<dbReference type="Pfam" id="PF00425">
    <property type="entry name" value="Chorismate_bind"/>
    <property type="match status" value="1"/>
</dbReference>
<gene>
    <name evidence="2" type="ORF">ESA94_17920</name>
</gene>
<dbReference type="PRINTS" id="PR00095">
    <property type="entry name" value="ANTSNTHASEI"/>
</dbReference>
<evidence type="ECO:0000313" key="2">
    <source>
        <dbReference type="EMBL" id="RXK58514.1"/>
    </source>
</evidence>
<dbReference type="EMBL" id="SDHW01000006">
    <property type="protein sequence ID" value="RXK58514.1"/>
    <property type="molecule type" value="Genomic_DNA"/>
</dbReference>
<dbReference type="GO" id="GO:0000162">
    <property type="term" value="P:L-tryptophan biosynthetic process"/>
    <property type="evidence" value="ECO:0007669"/>
    <property type="project" value="TreeGrafter"/>
</dbReference>
<evidence type="ECO:0000313" key="3">
    <source>
        <dbReference type="Proteomes" id="UP000290204"/>
    </source>
</evidence>
<dbReference type="SUPFAM" id="SSF56322">
    <property type="entry name" value="ADC synthase"/>
    <property type="match status" value="1"/>
</dbReference>
<dbReference type="Proteomes" id="UP000290204">
    <property type="component" value="Unassembled WGS sequence"/>
</dbReference>
<comment type="caution">
    <text evidence="2">The sequence shown here is derived from an EMBL/GenBank/DDBJ whole genome shotgun (WGS) entry which is preliminary data.</text>
</comment>
<dbReference type="InterPro" id="IPR005801">
    <property type="entry name" value="ADC_synthase"/>
</dbReference>
<dbReference type="PANTHER" id="PTHR11236:SF50">
    <property type="entry name" value="AMINODEOXYCHORISMATE SYNTHASE COMPONENT 1"/>
    <property type="match status" value="1"/>
</dbReference>
<dbReference type="InterPro" id="IPR019999">
    <property type="entry name" value="Anth_synth_I-like"/>
</dbReference>
<accession>A0A4Q1CF40</accession>
<dbReference type="Gene3D" id="3.60.120.10">
    <property type="entry name" value="Anthranilate synthase"/>
    <property type="match status" value="1"/>
</dbReference>
<organism evidence="2 3">
    <name type="scientific">Lacibacter luteus</name>
    <dbReference type="NCBI Taxonomy" id="2508719"/>
    <lineage>
        <taxon>Bacteria</taxon>
        <taxon>Pseudomonadati</taxon>
        <taxon>Bacteroidota</taxon>
        <taxon>Chitinophagia</taxon>
        <taxon>Chitinophagales</taxon>
        <taxon>Chitinophagaceae</taxon>
        <taxon>Lacibacter</taxon>
    </lineage>
</organism>
<dbReference type="AlphaFoldDB" id="A0A4Q1CF40"/>
<dbReference type="RefSeq" id="WP_129132315.1">
    <property type="nucleotide sequence ID" value="NZ_SDHW01000006.1"/>
</dbReference>
<name>A0A4Q1CF40_9BACT</name>
<feature type="domain" description="Chorismate-utilising enzyme C-terminal" evidence="1">
    <location>
        <begin position="163"/>
        <end position="420"/>
    </location>
</feature>
<dbReference type="GO" id="GO:0046820">
    <property type="term" value="F:4-amino-4-deoxychorismate synthase activity"/>
    <property type="evidence" value="ECO:0007669"/>
    <property type="project" value="TreeGrafter"/>
</dbReference>
<proteinExistence type="predicted"/>